<keyword evidence="4" id="KW-1185">Reference proteome</keyword>
<evidence type="ECO:0008006" key="5">
    <source>
        <dbReference type="Google" id="ProtNLM"/>
    </source>
</evidence>
<protein>
    <recommendedName>
        <fullName evidence="5">Endonuclease/exonuclease/phosphatase domain-containing protein</fullName>
    </recommendedName>
</protein>
<dbReference type="Gene3D" id="3.60.10.10">
    <property type="entry name" value="Endonuclease/exonuclease/phosphatase"/>
    <property type="match status" value="1"/>
</dbReference>
<evidence type="ECO:0000256" key="1">
    <source>
        <dbReference type="SAM" id="MobiDB-lite"/>
    </source>
</evidence>
<evidence type="ECO:0000313" key="3">
    <source>
        <dbReference type="EMBL" id="KAK6743268.1"/>
    </source>
</evidence>
<gene>
    <name evidence="3" type="primary">Necator_chrIII.g11260</name>
    <name evidence="3" type="ORF">RB195_010495</name>
</gene>
<feature type="region of interest" description="Disordered" evidence="1">
    <location>
        <begin position="263"/>
        <end position="287"/>
    </location>
</feature>
<dbReference type="EMBL" id="JAVFWL010000003">
    <property type="protein sequence ID" value="KAK6743268.1"/>
    <property type="molecule type" value="Genomic_DNA"/>
</dbReference>
<dbReference type="SUPFAM" id="SSF56219">
    <property type="entry name" value="DNase I-like"/>
    <property type="match status" value="1"/>
</dbReference>
<dbReference type="InterPro" id="IPR036691">
    <property type="entry name" value="Endo/exonu/phosph_ase_sf"/>
</dbReference>
<evidence type="ECO:0000313" key="4">
    <source>
        <dbReference type="Proteomes" id="UP001303046"/>
    </source>
</evidence>
<sequence>MKLISFEILSFWLRHLLRCFVSQAVGNTDALFAQCNCRTFCLNGRKGQRLKHAPPLIALTRHDRDMLEIPPGPSLHAPNRGCKTVEAASETSAMLVPFAALQETHIRDQPLIDTDNYTFYCDDADEKKVGGCAIVIRNDYNNLMEFGSTSSRCAFIRLWDRRGLKLWIVSAHASTETAKGQNKDSFYDELNTLISKIPSQQAAIFGIDANAMMGSEQQSDALGKWSYPMEQTSDNGNRLIDLCKQTNLIIACTFKRNHRRHQLTWGKGQTPLTSEEQRKRKMPTPKL</sequence>
<proteinExistence type="predicted"/>
<organism evidence="3 4">
    <name type="scientific">Necator americanus</name>
    <name type="common">Human hookworm</name>
    <dbReference type="NCBI Taxonomy" id="51031"/>
    <lineage>
        <taxon>Eukaryota</taxon>
        <taxon>Metazoa</taxon>
        <taxon>Ecdysozoa</taxon>
        <taxon>Nematoda</taxon>
        <taxon>Chromadorea</taxon>
        <taxon>Rhabditida</taxon>
        <taxon>Rhabditina</taxon>
        <taxon>Rhabditomorpha</taxon>
        <taxon>Strongyloidea</taxon>
        <taxon>Ancylostomatidae</taxon>
        <taxon>Bunostominae</taxon>
        <taxon>Necator</taxon>
    </lineage>
</organism>
<keyword evidence="2" id="KW-0732">Signal</keyword>
<accession>A0ABR1CZM6</accession>
<reference evidence="3 4" key="1">
    <citation type="submission" date="2023-08" db="EMBL/GenBank/DDBJ databases">
        <title>A Necator americanus chromosomal reference genome.</title>
        <authorList>
            <person name="Ilik V."/>
            <person name="Petrzelkova K.J."/>
            <person name="Pardy F."/>
            <person name="Fuh T."/>
            <person name="Niatou-Singa F.S."/>
            <person name="Gouil Q."/>
            <person name="Baker L."/>
            <person name="Ritchie M.E."/>
            <person name="Jex A.R."/>
            <person name="Gazzola D."/>
            <person name="Li H."/>
            <person name="Toshio Fujiwara R."/>
            <person name="Zhan B."/>
            <person name="Aroian R.V."/>
            <person name="Pafco B."/>
            <person name="Schwarz E.M."/>
        </authorList>
    </citation>
    <scope>NUCLEOTIDE SEQUENCE [LARGE SCALE GENOMIC DNA]</scope>
    <source>
        <strain evidence="3 4">Aroian</strain>
        <tissue evidence="3">Whole animal</tissue>
    </source>
</reference>
<feature type="chain" id="PRO_5046812578" description="Endonuclease/exonuclease/phosphatase domain-containing protein" evidence="2">
    <location>
        <begin position="20"/>
        <end position="287"/>
    </location>
</feature>
<evidence type="ECO:0000256" key="2">
    <source>
        <dbReference type="SAM" id="SignalP"/>
    </source>
</evidence>
<feature type="signal peptide" evidence="2">
    <location>
        <begin position="1"/>
        <end position="19"/>
    </location>
</feature>
<comment type="caution">
    <text evidence="3">The sequence shown here is derived from an EMBL/GenBank/DDBJ whole genome shotgun (WGS) entry which is preliminary data.</text>
</comment>
<dbReference type="Proteomes" id="UP001303046">
    <property type="component" value="Unassembled WGS sequence"/>
</dbReference>
<name>A0ABR1CZM6_NECAM</name>